<protein>
    <submittedName>
        <fullName evidence="2">Uncharacterized protein</fullName>
    </submittedName>
</protein>
<dbReference type="InterPro" id="IPR005312">
    <property type="entry name" value="DUF1759"/>
</dbReference>
<dbReference type="EMBL" id="CACRXK020019448">
    <property type="protein sequence ID" value="CAB4033670.1"/>
    <property type="molecule type" value="Genomic_DNA"/>
</dbReference>
<evidence type="ECO:0000256" key="1">
    <source>
        <dbReference type="SAM" id="MobiDB-lite"/>
    </source>
</evidence>
<feature type="non-terminal residue" evidence="2">
    <location>
        <position position="377"/>
    </location>
</feature>
<gene>
    <name evidence="2" type="ORF">PACLA_8A031161</name>
</gene>
<evidence type="ECO:0000313" key="3">
    <source>
        <dbReference type="Proteomes" id="UP001152795"/>
    </source>
</evidence>
<keyword evidence="3" id="KW-1185">Reference proteome</keyword>
<sequence length="377" mass="43677">MDKEIKNKAKNARRGAKGSLTRAMNVTNELIEASRSKSEVKQAFEELRRAHEGLVMKHEEFTMLLDDEEFEEAEKWMQVCASEYVAFTMRYHDYIKKIDEDKSKQNVSDSVVGESSEENNEESNDSQGSNNLIEQSTVPNENNHPSTMQNPEMIQHSPSSAKPFTVKHEKAKLPVFTGDVRQYFIFKSDFKHAVEAQYSERDTLTVLRSCLSSEPAKLIEGISSDLNAAWKYLDQNYGDPRIVSDTITLDLERFRSIQPGEDHRFCQLVNLVRRSYNILKEIKRPQDMDNTHVISLMERKMSEDDLRVWARYLNSEKCEPSMDNLLSWMEAEMTARMRSGAQIRKNVRQHRVNTFGSKTENDDGKNGEDRFKSKQCY</sequence>
<dbReference type="PANTHER" id="PTHR47331">
    <property type="entry name" value="PHD-TYPE DOMAIN-CONTAINING PROTEIN"/>
    <property type="match status" value="1"/>
</dbReference>
<dbReference type="OrthoDB" id="5972337at2759"/>
<dbReference type="Proteomes" id="UP001152795">
    <property type="component" value="Unassembled WGS sequence"/>
</dbReference>
<feature type="compositionally biased region" description="Acidic residues" evidence="1">
    <location>
        <begin position="115"/>
        <end position="124"/>
    </location>
</feature>
<dbReference type="Pfam" id="PF03564">
    <property type="entry name" value="DUF1759"/>
    <property type="match status" value="1"/>
</dbReference>
<organism evidence="2 3">
    <name type="scientific">Paramuricea clavata</name>
    <name type="common">Red gorgonian</name>
    <name type="synonym">Violescent sea-whip</name>
    <dbReference type="NCBI Taxonomy" id="317549"/>
    <lineage>
        <taxon>Eukaryota</taxon>
        <taxon>Metazoa</taxon>
        <taxon>Cnidaria</taxon>
        <taxon>Anthozoa</taxon>
        <taxon>Octocorallia</taxon>
        <taxon>Malacalcyonacea</taxon>
        <taxon>Plexauridae</taxon>
        <taxon>Paramuricea</taxon>
    </lineage>
</organism>
<accession>A0A6S7JWN9</accession>
<feature type="region of interest" description="Disordered" evidence="1">
    <location>
        <begin position="352"/>
        <end position="377"/>
    </location>
</feature>
<proteinExistence type="predicted"/>
<feature type="region of interest" description="Disordered" evidence="1">
    <location>
        <begin position="102"/>
        <end position="163"/>
    </location>
</feature>
<comment type="caution">
    <text evidence="2">The sequence shown here is derived from an EMBL/GenBank/DDBJ whole genome shotgun (WGS) entry which is preliminary data.</text>
</comment>
<feature type="compositionally biased region" description="Basic and acidic residues" evidence="1">
    <location>
        <begin position="359"/>
        <end position="377"/>
    </location>
</feature>
<reference evidence="2" key="1">
    <citation type="submission" date="2020-04" db="EMBL/GenBank/DDBJ databases">
        <authorList>
            <person name="Alioto T."/>
            <person name="Alioto T."/>
            <person name="Gomez Garrido J."/>
        </authorList>
    </citation>
    <scope>NUCLEOTIDE SEQUENCE</scope>
    <source>
        <strain evidence="2">A484AB</strain>
    </source>
</reference>
<evidence type="ECO:0000313" key="2">
    <source>
        <dbReference type="EMBL" id="CAB4033670.1"/>
    </source>
</evidence>
<dbReference type="AlphaFoldDB" id="A0A6S7JWN9"/>
<name>A0A6S7JWN9_PARCT</name>
<feature type="compositionally biased region" description="Polar residues" evidence="1">
    <location>
        <begin position="132"/>
        <end position="162"/>
    </location>
</feature>